<evidence type="ECO:0000313" key="2">
    <source>
        <dbReference type="Proteomes" id="UP000031950"/>
    </source>
</evidence>
<dbReference type="RefSeq" id="WP_041121106.1">
    <property type="nucleotide sequence ID" value="NZ_JXRQ01000008.1"/>
</dbReference>
<protein>
    <submittedName>
        <fullName evidence="1">Uncharacterized protein</fullName>
    </submittedName>
</protein>
<dbReference type="Proteomes" id="UP000031950">
    <property type="component" value="Unassembled WGS sequence"/>
</dbReference>
<evidence type="ECO:0000313" key="1">
    <source>
        <dbReference type="EMBL" id="KIL53468.1"/>
    </source>
</evidence>
<comment type="caution">
    <text evidence="1">The sequence shown here is derived from an EMBL/GenBank/DDBJ whole genome shotgun (WGS) entry which is preliminary data.</text>
</comment>
<accession>A0A0C2WBQ0</accession>
<dbReference type="EMBL" id="JXRQ01000008">
    <property type="protein sequence ID" value="KIL53468.1"/>
    <property type="molecule type" value="Genomic_DNA"/>
</dbReference>
<dbReference type="PATRIC" id="fig|135826.4.peg.445"/>
<dbReference type="AlphaFoldDB" id="A0A0C2WBQ0"/>
<dbReference type="OrthoDB" id="2883027at2"/>
<name>A0A0C2WBQ0_9BACL</name>
<gene>
    <name evidence="1" type="ORF">KP77_04440</name>
</gene>
<organism evidence="1 2">
    <name type="scientific">Jeotgalibacillus alimentarius</name>
    <dbReference type="NCBI Taxonomy" id="135826"/>
    <lineage>
        <taxon>Bacteria</taxon>
        <taxon>Bacillati</taxon>
        <taxon>Bacillota</taxon>
        <taxon>Bacilli</taxon>
        <taxon>Bacillales</taxon>
        <taxon>Caryophanaceae</taxon>
        <taxon>Jeotgalibacillus</taxon>
    </lineage>
</organism>
<sequence length="144" mass="17193">METLQAWQPITTMKGRNLADLGFFEVIPHFEYLKIKFDDAKGNKFEVIYDQTISPVEYYVWSYRFSTEYGRFDLISKQIDLSGVVDEDSLYFYKVSNSEYIKWFDQNPLINSHTNPKLEHHLYMNDSQVFEVLSDYEPKFLKIT</sequence>
<reference evidence="1 2" key="1">
    <citation type="submission" date="2015-01" db="EMBL/GenBank/DDBJ databases">
        <title>Genome sequence of Jeotgalibacillus alimentarius.</title>
        <authorList>
            <person name="Goh K.M."/>
            <person name="Chan K.-G."/>
            <person name="Yaakop A.S."/>
            <person name="Ee R."/>
            <person name="Gan H.M."/>
            <person name="Chan C.S."/>
        </authorList>
    </citation>
    <scope>NUCLEOTIDE SEQUENCE [LARGE SCALE GENOMIC DNA]</scope>
    <source>
        <strain evidence="1 2">YKJ-13</strain>
    </source>
</reference>
<keyword evidence="2" id="KW-1185">Reference proteome</keyword>
<proteinExistence type="predicted"/>